<dbReference type="AlphaFoldDB" id="A0A165C975"/>
<accession>A0A165C975</accession>
<organism evidence="3 4">
    <name type="scientific">Laetiporus sulphureus 93-53</name>
    <dbReference type="NCBI Taxonomy" id="1314785"/>
    <lineage>
        <taxon>Eukaryota</taxon>
        <taxon>Fungi</taxon>
        <taxon>Dikarya</taxon>
        <taxon>Basidiomycota</taxon>
        <taxon>Agaricomycotina</taxon>
        <taxon>Agaricomycetes</taxon>
        <taxon>Polyporales</taxon>
        <taxon>Laetiporus</taxon>
    </lineage>
</organism>
<evidence type="ECO:0000313" key="4">
    <source>
        <dbReference type="Proteomes" id="UP000076871"/>
    </source>
</evidence>
<evidence type="ECO:0000256" key="2">
    <source>
        <dbReference type="SAM" id="MobiDB-lite"/>
    </source>
</evidence>
<feature type="coiled-coil region" evidence="1">
    <location>
        <begin position="695"/>
        <end position="807"/>
    </location>
</feature>
<feature type="compositionally biased region" description="Pro residues" evidence="2">
    <location>
        <begin position="278"/>
        <end position="289"/>
    </location>
</feature>
<feature type="compositionally biased region" description="Polar residues" evidence="2">
    <location>
        <begin position="85"/>
        <end position="96"/>
    </location>
</feature>
<protein>
    <recommendedName>
        <fullName evidence="5">Chromo domain-containing protein</fullName>
    </recommendedName>
</protein>
<keyword evidence="1" id="KW-0175">Coiled coil</keyword>
<dbReference type="InParanoid" id="A0A165C975"/>
<feature type="region of interest" description="Disordered" evidence="2">
    <location>
        <begin position="71"/>
        <end position="109"/>
    </location>
</feature>
<feature type="region of interest" description="Disordered" evidence="2">
    <location>
        <begin position="235"/>
        <end position="292"/>
    </location>
</feature>
<gene>
    <name evidence="3" type="ORF">LAESUDRAFT_815275</name>
</gene>
<sequence length="911" mass="101549">MASPTASQTGPQDSDDEDEQFWSVIEILGERGERYKVKWEGDDPRTGKPWPPSWVSKKDCTGGLVQAWEDKKAGKKGQVGKRKTISTARALTTSPETTKRSTRTVSKTYKKHRPIAGPYQLAILLSLPVSRTRQGHDLKLGVALMQQKRVEVAVPPLPYPVMKEKIPDRNESPAELFDAVSTIKIGPPRGVKRKRPSSGAAARKSARTSIVITDFGVEEPMHIDAVDQYESHGLDENDTLYTHNGDQFAPEVQSPSLTPPPSPSSRTRPSAWLDSPPKVTPIPSTPRPPVASVLHTPMKLRVRPRSPQNVEKPIGYVESPIADEDRHTDVILPSVADETEIEGTASQRPIKPLPLYSRSSPTVLRTYRTARKLNELASFTGRFRSQEEGRQVASTLAILKEKARGKGKARYVESREVDEISDFGENGLAYQSAARRRGSVITEDDDVGGDSQFDDAPTLYSPEENAERDITEEADGNDWLFQSSTESIPASVAGGLVPDGQESFYSSEILGIQDAHDPNADALVQELVDTYVDFSGGQGERQQQSPAEEPAELSLGPELPSSKRKAGLLQEAREVRRKHWLRKSAPLHRLAPISEELPFTASPQQAGVDSQIPGTSAFRHQPRDLSINLEEKDAQIAQLTEQVAELNLKLETLQEENVDLSTVRKELGLKYFEHERAQLEMNAMRFELHERQILIDDLKRDKASAKDDLSALENRLQEQQGLLTETQKTKEEAETDRQQLRERYNQASAHASDLLKERDELQKQLDLAAGQLKDGLPMLKGVYEDRIKKMQEDLDKWKALCRMLMDKDVRSTDDVRTRAAMEPLLREENENLRQEIAVLRTLYGDGGSASEEPRRNSESEVDNFVCQYTGASGSASGVTPCNAVFSSPEEVKKHAICTHYPDLQNHFYAVS</sequence>
<evidence type="ECO:0000256" key="1">
    <source>
        <dbReference type="SAM" id="Coils"/>
    </source>
</evidence>
<reference evidence="3 4" key="1">
    <citation type="journal article" date="2016" name="Mol. Biol. Evol.">
        <title>Comparative Genomics of Early-Diverging Mushroom-Forming Fungi Provides Insights into the Origins of Lignocellulose Decay Capabilities.</title>
        <authorList>
            <person name="Nagy L.G."/>
            <person name="Riley R."/>
            <person name="Tritt A."/>
            <person name="Adam C."/>
            <person name="Daum C."/>
            <person name="Floudas D."/>
            <person name="Sun H."/>
            <person name="Yadav J.S."/>
            <person name="Pangilinan J."/>
            <person name="Larsson K.H."/>
            <person name="Matsuura K."/>
            <person name="Barry K."/>
            <person name="Labutti K."/>
            <person name="Kuo R."/>
            <person name="Ohm R.A."/>
            <person name="Bhattacharya S.S."/>
            <person name="Shirouzu T."/>
            <person name="Yoshinaga Y."/>
            <person name="Martin F.M."/>
            <person name="Grigoriev I.V."/>
            <person name="Hibbett D.S."/>
        </authorList>
    </citation>
    <scope>NUCLEOTIDE SEQUENCE [LARGE SCALE GENOMIC DNA]</scope>
    <source>
        <strain evidence="3 4">93-53</strain>
    </source>
</reference>
<dbReference type="GeneID" id="63831697"/>
<feature type="compositionally biased region" description="Polar residues" evidence="2">
    <location>
        <begin position="1"/>
        <end position="12"/>
    </location>
</feature>
<feature type="coiled-coil region" evidence="1">
    <location>
        <begin position="629"/>
        <end position="663"/>
    </location>
</feature>
<name>A0A165C975_9APHY</name>
<feature type="compositionally biased region" description="Basic residues" evidence="2">
    <location>
        <begin position="73"/>
        <end position="84"/>
    </location>
</feature>
<dbReference type="STRING" id="1314785.A0A165C975"/>
<proteinExistence type="predicted"/>
<dbReference type="EMBL" id="KV427652">
    <property type="protein sequence ID" value="KZT02418.1"/>
    <property type="molecule type" value="Genomic_DNA"/>
</dbReference>
<dbReference type="Proteomes" id="UP000076871">
    <property type="component" value="Unassembled WGS sequence"/>
</dbReference>
<dbReference type="RefSeq" id="XP_040760158.1">
    <property type="nucleotide sequence ID" value="XM_040914670.1"/>
</dbReference>
<dbReference type="OrthoDB" id="3647690at2759"/>
<feature type="region of interest" description="Disordered" evidence="2">
    <location>
        <begin position="187"/>
        <end position="206"/>
    </location>
</feature>
<evidence type="ECO:0000313" key="3">
    <source>
        <dbReference type="EMBL" id="KZT02418.1"/>
    </source>
</evidence>
<keyword evidence="4" id="KW-1185">Reference proteome</keyword>
<feature type="region of interest" description="Disordered" evidence="2">
    <location>
        <begin position="536"/>
        <end position="566"/>
    </location>
</feature>
<feature type="region of interest" description="Disordered" evidence="2">
    <location>
        <begin position="1"/>
        <end position="20"/>
    </location>
</feature>
<evidence type="ECO:0008006" key="5">
    <source>
        <dbReference type="Google" id="ProtNLM"/>
    </source>
</evidence>